<dbReference type="AlphaFoldDB" id="A0AAN9NK60"/>
<feature type="compositionally biased region" description="Basic and acidic residues" evidence="1">
    <location>
        <begin position="76"/>
        <end position="97"/>
    </location>
</feature>
<name>A0AAN9NK60_PHACN</name>
<accession>A0AAN9NK60</accession>
<gene>
    <name evidence="2" type="ORF">VNO80_07705</name>
</gene>
<proteinExistence type="predicted"/>
<sequence>MQAEGEEGGFDDENKGFLGCEARKESVGMVERTRLVWSRENDRPTKMFTPKGMVREIESFFASHPVGRMMASFGGRVDDLPKSRDGSSPRFERLSKSDSVKGLRSEITISNNDVRKYSRMLWLKDE</sequence>
<protein>
    <submittedName>
        <fullName evidence="2">Uncharacterized protein</fullName>
    </submittedName>
</protein>
<keyword evidence="3" id="KW-1185">Reference proteome</keyword>
<organism evidence="2 3">
    <name type="scientific">Phaseolus coccineus</name>
    <name type="common">Scarlet runner bean</name>
    <name type="synonym">Phaseolus multiflorus</name>
    <dbReference type="NCBI Taxonomy" id="3886"/>
    <lineage>
        <taxon>Eukaryota</taxon>
        <taxon>Viridiplantae</taxon>
        <taxon>Streptophyta</taxon>
        <taxon>Embryophyta</taxon>
        <taxon>Tracheophyta</taxon>
        <taxon>Spermatophyta</taxon>
        <taxon>Magnoliopsida</taxon>
        <taxon>eudicotyledons</taxon>
        <taxon>Gunneridae</taxon>
        <taxon>Pentapetalae</taxon>
        <taxon>rosids</taxon>
        <taxon>fabids</taxon>
        <taxon>Fabales</taxon>
        <taxon>Fabaceae</taxon>
        <taxon>Papilionoideae</taxon>
        <taxon>50 kb inversion clade</taxon>
        <taxon>NPAAA clade</taxon>
        <taxon>indigoferoid/millettioid clade</taxon>
        <taxon>Phaseoleae</taxon>
        <taxon>Phaseolus</taxon>
    </lineage>
</organism>
<feature type="region of interest" description="Disordered" evidence="1">
    <location>
        <begin position="74"/>
        <end position="97"/>
    </location>
</feature>
<reference evidence="2 3" key="1">
    <citation type="submission" date="2024-01" db="EMBL/GenBank/DDBJ databases">
        <title>The genomes of 5 underutilized Papilionoideae crops provide insights into root nodulation and disease resistanc.</title>
        <authorList>
            <person name="Jiang F."/>
        </authorList>
    </citation>
    <scope>NUCLEOTIDE SEQUENCE [LARGE SCALE GENOMIC DNA]</scope>
    <source>
        <strain evidence="2">JINMINGXINNONG_FW02</strain>
        <tissue evidence="2">Leaves</tissue>
    </source>
</reference>
<comment type="caution">
    <text evidence="2">The sequence shown here is derived from an EMBL/GenBank/DDBJ whole genome shotgun (WGS) entry which is preliminary data.</text>
</comment>
<evidence type="ECO:0000256" key="1">
    <source>
        <dbReference type="SAM" id="MobiDB-lite"/>
    </source>
</evidence>
<evidence type="ECO:0000313" key="2">
    <source>
        <dbReference type="EMBL" id="KAK7374277.1"/>
    </source>
</evidence>
<dbReference type="Proteomes" id="UP001374584">
    <property type="component" value="Unassembled WGS sequence"/>
</dbReference>
<dbReference type="EMBL" id="JAYMYR010000003">
    <property type="protein sequence ID" value="KAK7374277.1"/>
    <property type="molecule type" value="Genomic_DNA"/>
</dbReference>
<evidence type="ECO:0000313" key="3">
    <source>
        <dbReference type="Proteomes" id="UP001374584"/>
    </source>
</evidence>